<keyword evidence="9" id="KW-0540">Nuclease</keyword>
<dbReference type="CDD" id="cd04484">
    <property type="entry name" value="polC_OBF"/>
    <property type="match status" value="1"/>
</dbReference>
<dbReference type="HAMAP" id="MF_00356">
    <property type="entry name" value="DNApol_PolC"/>
    <property type="match status" value="1"/>
</dbReference>
<dbReference type="EC" id="2.7.7.7" evidence="9"/>
<evidence type="ECO:0000313" key="12">
    <source>
        <dbReference type="Proteomes" id="UP000192569"/>
    </source>
</evidence>
<dbReference type="PANTHER" id="PTHR32294">
    <property type="entry name" value="DNA POLYMERASE III SUBUNIT ALPHA"/>
    <property type="match status" value="1"/>
</dbReference>
<dbReference type="InterPro" id="IPR044923">
    <property type="entry name" value="PolC_middle_finger_sf"/>
</dbReference>
<keyword evidence="5 9" id="KW-0269">Exonuclease</keyword>
<dbReference type="GO" id="GO:0008408">
    <property type="term" value="F:3'-5' exonuclease activity"/>
    <property type="evidence" value="ECO:0007669"/>
    <property type="project" value="UniProtKB-UniRule"/>
</dbReference>
<dbReference type="Pfam" id="PF02811">
    <property type="entry name" value="PHP"/>
    <property type="match status" value="1"/>
</dbReference>
<evidence type="ECO:0000256" key="7">
    <source>
        <dbReference type="ARBA" id="ARBA00025611"/>
    </source>
</evidence>
<dbReference type="Gene3D" id="6.10.140.1510">
    <property type="match status" value="1"/>
</dbReference>
<dbReference type="Pfam" id="PF17657">
    <property type="entry name" value="DNA_pol3_finger"/>
    <property type="match status" value="1"/>
</dbReference>
<dbReference type="SUPFAM" id="SSF89550">
    <property type="entry name" value="PHP domain-like"/>
    <property type="match status" value="1"/>
</dbReference>
<dbReference type="NCBIfam" id="TIGR01405">
    <property type="entry name" value="polC_Gram_pos"/>
    <property type="match status" value="1"/>
</dbReference>
<dbReference type="InterPro" id="IPR011708">
    <property type="entry name" value="DNA_pol3_alpha_NTPase_dom"/>
</dbReference>
<dbReference type="Gene3D" id="3.20.20.140">
    <property type="entry name" value="Metal-dependent hydrolases"/>
    <property type="match status" value="1"/>
</dbReference>
<evidence type="ECO:0000256" key="1">
    <source>
        <dbReference type="ARBA" id="ARBA00004496"/>
    </source>
</evidence>
<organism evidence="11 12">
    <name type="scientific">Thermanaeromonas toyohensis ToBE</name>
    <dbReference type="NCBI Taxonomy" id="698762"/>
    <lineage>
        <taxon>Bacteria</taxon>
        <taxon>Bacillati</taxon>
        <taxon>Bacillota</taxon>
        <taxon>Clostridia</taxon>
        <taxon>Neomoorellales</taxon>
        <taxon>Neomoorellaceae</taxon>
        <taxon>Thermanaeromonas</taxon>
    </lineage>
</organism>
<comment type="function">
    <text evidence="7">DNA polymerase III is a complex, multichain enzyme responsible for most of the replicative synthesis in bacteria. This DNA polymerase also exhibits 3' to 5' exonuclease activity. The alpha chain is the DNA polymerase.</text>
</comment>
<dbReference type="AlphaFoldDB" id="A0A1W1VQB5"/>
<comment type="subcellular location">
    <subcellularLocation>
        <location evidence="1 9">Cytoplasm</location>
    </subcellularLocation>
</comment>
<evidence type="ECO:0000256" key="6">
    <source>
        <dbReference type="ARBA" id="ARBA00022932"/>
    </source>
</evidence>
<evidence type="ECO:0000256" key="8">
    <source>
        <dbReference type="ARBA" id="ARBA00049244"/>
    </source>
</evidence>
<keyword evidence="2 9" id="KW-0808">Transferase</keyword>
<keyword evidence="9" id="KW-0963">Cytoplasm</keyword>
<keyword evidence="4 9" id="KW-0235">DNA replication</keyword>
<dbReference type="InterPro" id="IPR004365">
    <property type="entry name" value="NA-bd_OB_tRNA"/>
</dbReference>
<keyword evidence="9" id="KW-0378">Hydrolase</keyword>
<dbReference type="InterPro" id="IPR016195">
    <property type="entry name" value="Pol/histidinol_Pase-like"/>
</dbReference>
<dbReference type="Pfam" id="PF01336">
    <property type="entry name" value="tRNA_anti-codon"/>
    <property type="match status" value="1"/>
</dbReference>
<dbReference type="Pfam" id="PF07733">
    <property type="entry name" value="DNA_pol3_alpha"/>
    <property type="match status" value="2"/>
</dbReference>
<evidence type="ECO:0000256" key="9">
    <source>
        <dbReference type="HAMAP-Rule" id="MF_00356"/>
    </source>
</evidence>
<feature type="domain" description="Polymerase/histidinol phosphatase N-terminal" evidence="10">
    <location>
        <begin position="308"/>
        <end position="375"/>
    </location>
</feature>
<keyword evidence="3 9" id="KW-0548">Nucleotidyltransferase</keyword>
<dbReference type="OrthoDB" id="9804290at2"/>
<dbReference type="GO" id="GO:0003677">
    <property type="term" value="F:DNA binding"/>
    <property type="evidence" value="ECO:0007669"/>
    <property type="project" value="UniProtKB-UniRule"/>
</dbReference>
<evidence type="ECO:0000259" key="10">
    <source>
        <dbReference type="SMART" id="SM00481"/>
    </source>
</evidence>
<dbReference type="GO" id="GO:0006261">
    <property type="term" value="P:DNA-templated DNA replication"/>
    <property type="evidence" value="ECO:0007669"/>
    <property type="project" value="UniProtKB-UniRule"/>
</dbReference>
<dbReference type="InterPro" id="IPR040982">
    <property type="entry name" value="DNA_pol3_finger"/>
</dbReference>
<dbReference type="Gene3D" id="1.10.150.700">
    <property type="entry name" value="PolC, middle finger domain"/>
    <property type="match status" value="1"/>
</dbReference>
<proteinExistence type="inferred from homology"/>
<dbReference type="CDD" id="cd07435">
    <property type="entry name" value="PHP_PolIIIA_POLC"/>
    <property type="match status" value="1"/>
</dbReference>
<dbReference type="SMART" id="SM00481">
    <property type="entry name" value="POLIIIAc"/>
    <property type="match status" value="1"/>
</dbReference>
<sequence length="1210" mass="136268">MDTLGGSFMAVDPRAVHKIEVYRRQGRCRIWVGGKDLDPKEEEAWLRFWREEFPDLEVEVKRVVQPEDDGEAWEDHILQEVALRLDKGTRPWLAGARLIGQQDRWELVLPGRLAQEILHEQGCNTILEKVLAQKLGYPVEVELKSDEDYNQELIRVSREMEIKEVQKVLQTSQVQNDKLKDNGVGDVCKDRVLLGKKIKGQERPLKDILDEERQVIVRGEVLNSFARALKSGRMVFTFDLTDRTDSITVKAFVSEGPLKERGLQAGDWVLVRGDVQYDTHTQELILVAKDVELTDPRQRQDLAPVKRVELHLHTKMSAMDGVAEVEEAIRLAALWQHGAVAITDHGVVQAFPLAAEAAKKYGVKVIYGMEGYLYDDDSGLPPDQQKTYHIVILVKNQQGLYNLYRLVSASHLEFFYRKPRIPRRLLNHYREGLLLGTACEAGELVQHYLAGAGEEELANIASFYDYLEIQPLPNNEFLIREGKLPDREALQEMNRKIVELGRKLRKPVVATGDVHFLEPEDGVFRQILLAGQGYEDEVQAPLFYRTTEEMLEEFSYLGEEVAREVVIDNPRALAESIEEVKPVPSEFYPPEIPGAEEELVRLVQEQARAWYGDPLPPVVQARLDKELNAIISHGFAVLYLIAHKLVKKSNEDGYMVGSRGSVGSSLVATLAGITEVNPLPPHYRCPACHYSEFIQDGSFASGADLPDKLCPQCGTKLDKDGHDIPFEVFLGFKGDKVPDIDLNFSGEYQARAHRYAEEMFGKDCVFRAGTIATLAERTAFGFVQKFLEERGLTLRRAEINRLVQGCSGVKRTTGQHPGGLMVVPRGLDVHLFTPLQHPADDQDSDVITTHFDYEALSERLVKLDLLGHDDPTVLKMLEDLTGVPAKSIPLDEKKTLSLFSSVEALGVRPEDIGSQVGTLGIPEFGTRFVRQMLEETRPKTFSELVRISGFSHGTDVWLNNAQELIKNGIAKLSEAISTRDDIMNFLIQKGVAPELAFRVMEDVRKGKGVKKEYEEAMLAAGVPEWFINSCKKITYLFPKAHAVAYVMMAFRIAFYKVYYPEAFYAAFFSVRAEEFDADIICQGPERIRQEIEVLERKGNEATARDKNFLTILEVAREMFCRGIKLKRVDIATSDATRFLIAPGELLPPLAALAGVGKAAAEAIVRARQEKPFTSIEDLQRRARVNRAVLEVLEKHGCLSSLPATDQLVLF</sequence>
<dbReference type="Gene3D" id="3.30.1900.20">
    <property type="match status" value="2"/>
</dbReference>
<protein>
    <recommendedName>
        <fullName evidence="9">DNA polymerase III PolC-type</fullName>
        <shortName evidence="9">PolIII</shortName>
        <ecNumber evidence="9">2.7.7.7</ecNumber>
    </recommendedName>
</protein>
<evidence type="ECO:0000256" key="5">
    <source>
        <dbReference type="ARBA" id="ARBA00022839"/>
    </source>
</evidence>
<dbReference type="SUPFAM" id="SSF160975">
    <property type="entry name" value="AF1531-like"/>
    <property type="match status" value="1"/>
</dbReference>
<dbReference type="InterPro" id="IPR003141">
    <property type="entry name" value="Pol/His_phosphatase_N"/>
</dbReference>
<evidence type="ECO:0000256" key="4">
    <source>
        <dbReference type="ARBA" id="ARBA00022705"/>
    </source>
</evidence>
<keyword evidence="6 9" id="KW-0239">DNA-directed DNA polymerase</keyword>
<dbReference type="Gene3D" id="1.10.150.870">
    <property type="match status" value="1"/>
</dbReference>
<dbReference type="InterPro" id="IPR006308">
    <property type="entry name" value="Pol_III_a_PolC-type_gram_pos"/>
</dbReference>
<keyword evidence="12" id="KW-1185">Reference proteome</keyword>
<reference evidence="11 12" key="1">
    <citation type="submission" date="2017-04" db="EMBL/GenBank/DDBJ databases">
        <authorList>
            <person name="Afonso C.L."/>
            <person name="Miller P.J."/>
            <person name="Scott M.A."/>
            <person name="Spackman E."/>
            <person name="Goraichik I."/>
            <person name="Dimitrov K.M."/>
            <person name="Suarez D.L."/>
            <person name="Swayne D.E."/>
        </authorList>
    </citation>
    <scope>NUCLEOTIDE SEQUENCE [LARGE SCALE GENOMIC DNA]</scope>
    <source>
        <strain evidence="11 12">ToBE</strain>
    </source>
</reference>
<accession>A0A1W1VQB5</accession>
<dbReference type="NCBIfam" id="NF001688">
    <property type="entry name" value="PRK00448.1"/>
    <property type="match status" value="1"/>
</dbReference>
<dbReference type="EMBL" id="LT838272">
    <property type="protein sequence ID" value="SMB95536.1"/>
    <property type="molecule type" value="Genomic_DNA"/>
</dbReference>
<evidence type="ECO:0000256" key="2">
    <source>
        <dbReference type="ARBA" id="ARBA00022679"/>
    </source>
</evidence>
<dbReference type="PANTHER" id="PTHR32294:SF5">
    <property type="entry name" value="DNA POLYMERASE III POLC-TYPE"/>
    <property type="match status" value="1"/>
</dbReference>
<dbReference type="InterPro" id="IPR004805">
    <property type="entry name" value="DnaE2/DnaE/PolC"/>
</dbReference>
<dbReference type="GO" id="GO:0003887">
    <property type="term" value="F:DNA-directed DNA polymerase activity"/>
    <property type="evidence" value="ECO:0007669"/>
    <property type="project" value="UniProtKB-UniRule"/>
</dbReference>
<dbReference type="Gene3D" id="2.40.50.140">
    <property type="entry name" value="Nucleic acid-binding proteins"/>
    <property type="match status" value="1"/>
</dbReference>
<comment type="function">
    <text evidence="9">Required for replicative DNA synthesis. This DNA polymerase also exhibits 3' to 5' exonuclease activity.</text>
</comment>
<gene>
    <name evidence="9" type="primary">polC</name>
    <name evidence="11" type="ORF">SAMN00808754_1266</name>
</gene>
<dbReference type="GO" id="GO:0005737">
    <property type="term" value="C:cytoplasm"/>
    <property type="evidence" value="ECO:0007669"/>
    <property type="project" value="UniProtKB-SubCell"/>
</dbReference>
<evidence type="ECO:0000256" key="3">
    <source>
        <dbReference type="ARBA" id="ARBA00022695"/>
    </source>
</evidence>
<dbReference type="InterPro" id="IPR029460">
    <property type="entry name" value="DNAPol_HHH"/>
</dbReference>
<dbReference type="STRING" id="698762.SAMN00808754_1266"/>
<dbReference type="InterPro" id="IPR012340">
    <property type="entry name" value="NA-bd_OB-fold"/>
</dbReference>
<name>A0A1W1VQB5_9FIRM</name>
<dbReference type="Pfam" id="PF14579">
    <property type="entry name" value="HHH_6"/>
    <property type="match status" value="1"/>
</dbReference>
<dbReference type="Proteomes" id="UP000192569">
    <property type="component" value="Chromosome I"/>
</dbReference>
<comment type="similarity">
    <text evidence="9">Belongs to the DNA polymerase type-C family. PolC subfamily.</text>
</comment>
<dbReference type="InterPro" id="IPR004013">
    <property type="entry name" value="PHP_dom"/>
</dbReference>
<comment type="catalytic activity">
    <reaction evidence="8 9">
        <text>DNA(n) + a 2'-deoxyribonucleoside 5'-triphosphate = DNA(n+1) + diphosphate</text>
        <dbReference type="Rhea" id="RHEA:22508"/>
        <dbReference type="Rhea" id="RHEA-COMP:17339"/>
        <dbReference type="Rhea" id="RHEA-COMP:17340"/>
        <dbReference type="ChEBI" id="CHEBI:33019"/>
        <dbReference type="ChEBI" id="CHEBI:61560"/>
        <dbReference type="ChEBI" id="CHEBI:173112"/>
        <dbReference type="EC" id="2.7.7.7"/>
    </reaction>
</comment>
<evidence type="ECO:0000313" key="11">
    <source>
        <dbReference type="EMBL" id="SMB95536.1"/>
    </source>
</evidence>